<name>A0A7J5Z7V6_DISMA</name>
<dbReference type="EMBL" id="JAAKFY010000004">
    <property type="protein sequence ID" value="KAF3857894.1"/>
    <property type="molecule type" value="Genomic_DNA"/>
</dbReference>
<proteinExistence type="predicted"/>
<dbReference type="Proteomes" id="UP000518266">
    <property type="component" value="Unassembled WGS sequence"/>
</dbReference>
<sequence length="148" mass="16313">MWSSVSTGPWPRPTFVPSTMVEMDVSRTGSIRVASYDLSASFLWCRRLCFGPVHKLLLEQDGLVVLCQPAEYRPIRTALALPGSHTHKDKEKGCGLSSEDGPELLGLCSLRVGCFLDGQHLDRPAAHVLLRLDEGGHIFRLQTGNQDV</sequence>
<gene>
    <name evidence="1" type="ORF">F7725_011095</name>
</gene>
<reference evidence="1 2" key="1">
    <citation type="submission" date="2020-03" db="EMBL/GenBank/DDBJ databases">
        <title>Dissostichus mawsoni Genome sequencing and assembly.</title>
        <authorList>
            <person name="Park H."/>
        </authorList>
    </citation>
    <scope>NUCLEOTIDE SEQUENCE [LARGE SCALE GENOMIC DNA]</scope>
    <source>
        <strain evidence="1">DM0001</strain>
        <tissue evidence="1">Muscle</tissue>
    </source>
</reference>
<accession>A0A7J5Z7V6</accession>
<dbReference type="AlphaFoldDB" id="A0A7J5Z7V6"/>
<evidence type="ECO:0000313" key="2">
    <source>
        <dbReference type="Proteomes" id="UP000518266"/>
    </source>
</evidence>
<evidence type="ECO:0000313" key="1">
    <source>
        <dbReference type="EMBL" id="KAF3857894.1"/>
    </source>
</evidence>
<comment type="caution">
    <text evidence="1">The sequence shown here is derived from an EMBL/GenBank/DDBJ whole genome shotgun (WGS) entry which is preliminary data.</text>
</comment>
<keyword evidence="2" id="KW-1185">Reference proteome</keyword>
<protein>
    <submittedName>
        <fullName evidence="1">Uncharacterized protein</fullName>
    </submittedName>
</protein>
<organism evidence="1 2">
    <name type="scientific">Dissostichus mawsoni</name>
    <name type="common">Antarctic cod</name>
    <dbReference type="NCBI Taxonomy" id="36200"/>
    <lineage>
        <taxon>Eukaryota</taxon>
        <taxon>Metazoa</taxon>
        <taxon>Chordata</taxon>
        <taxon>Craniata</taxon>
        <taxon>Vertebrata</taxon>
        <taxon>Euteleostomi</taxon>
        <taxon>Actinopterygii</taxon>
        <taxon>Neopterygii</taxon>
        <taxon>Teleostei</taxon>
        <taxon>Neoteleostei</taxon>
        <taxon>Acanthomorphata</taxon>
        <taxon>Eupercaria</taxon>
        <taxon>Perciformes</taxon>
        <taxon>Notothenioidei</taxon>
        <taxon>Nototheniidae</taxon>
        <taxon>Dissostichus</taxon>
    </lineage>
</organism>